<evidence type="ECO:0000256" key="1">
    <source>
        <dbReference type="ARBA" id="ARBA00006226"/>
    </source>
</evidence>
<dbReference type="Proteomes" id="UP001296776">
    <property type="component" value="Unassembled WGS sequence"/>
</dbReference>
<dbReference type="Gene3D" id="3.30.2310.20">
    <property type="entry name" value="RelE-like"/>
    <property type="match status" value="1"/>
</dbReference>
<accession>A0AAJ0U688</accession>
<dbReference type="PANTHER" id="PTHR33755">
    <property type="entry name" value="TOXIN PARE1-RELATED"/>
    <property type="match status" value="1"/>
</dbReference>
<dbReference type="EMBL" id="NRSJ01000033">
    <property type="protein sequence ID" value="MBK1706065.1"/>
    <property type="molecule type" value="Genomic_DNA"/>
</dbReference>
<keyword evidence="4" id="KW-1185">Reference proteome</keyword>
<keyword evidence="2" id="KW-1277">Toxin-antitoxin system</keyword>
<dbReference type="AlphaFoldDB" id="A0AAJ0U688"/>
<proteinExistence type="inferred from homology"/>
<evidence type="ECO:0000313" key="4">
    <source>
        <dbReference type="Proteomes" id="UP001296776"/>
    </source>
</evidence>
<evidence type="ECO:0000313" key="3">
    <source>
        <dbReference type="EMBL" id="MBK1706065.1"/>
    </source>
</evidence>
<dbReference type="RefSeq" id="WP_200347459.1">
    <property type="nucleotide sequence ID" value="NZ_NRSJ01000033.1"/>
</dbReference>
<name>A0AAJ0U688_9GAMM</name>
<evidence type="ECO:0000256" key="2">
    <source>
        <dbReference type="ARBA" id="ARBA00022649"/>
    </source>
</evidence>
<reference evidence="3" key="1">
    <citation type="submission" date="2017-08" db="EMBL/GenBank/DDBJ databases">
        <authorList>
            <person name="Imhoff J.F."/>
            <person name="Rahn T."/>
            <person name="Kuenzel S."/>
            <person name="Neulinger S.C."/>
        </authorList>
    </citation>
    <scope>NUCLEOTIDE SEQUENCE</scope>
    <source>
        <strain evidence="3">DSM 11080</strain>
    </source>
</reference>
<dbReference type="InterPro" id="IPR035093">
    <property type="entry name" value="RelE/ParE_toxin_dom_sf"/>
</dbReference>
<organism evidence="3 4">
    <name type="scientific">Halochromatium glycolicum</name>
    <dbReference type="NCBI Taxonomy" id="85075"/>
    <lineage>
        <taxon>Bacteria</taxon>
        <taxon>Pseudomonadati</taxon>
        <taxon>Pseudomonadota</taxon>
        <taxon>Gammaproteobacteria</taxon>
        <taxon>Chromatiales</taxon>
        <taxon>Chromatiaceae</taxon>
        <taxon>Halochromatium</taxon>
    </lineage>
</organism>
<reference evidence="3" key="2">
    <citation type="journal article" date="2020" name="Microorganisms">
        <title>Osmotic Adaptation and Compatible Solute Biosynthesis of Phototrophic Bacteria as Revealed from Genome Analyses.</title>
        <authorList>
            <person name="Imhoff J.F."/>
            <person name="Rahn T."/>
            <person name="Kunzel S."/>
            <person name="Keller A."/>
            <person name="Neulinger S.C."/>
        </authorList>
    </citation>
    <scope>NUCLEOTIDE SEQUENCE</scope>
    <source>
        <strain evidence="3">DSM 11080</strain>
    </source>
</reference>
<sequence>MTLEVFFRPEAEADIEDATVWYESQRARLGQAFLDEVASLTQALSEQPRVAPVVHRSTRRALLSRFPFAMYYRIVGDRLVVLAVMHGSRHPRRWKARSSMSD</sequence>
<dbReference type="Pfam" id="PF05016">
    <property type="entry name" value="ParE_toxin"/>
    <property type="match status" value="1"/>
</dbReference>
<dbReference type="InterPro" id="IPR007712">
    <property type="entry name" value="RelE/ParE_toxin"/>
</dbReference>
<comment type="caution">
    <text evidence="3">The sequence shown here is derived from an EMBL/GenBank/DDBJ whole genome shotgun (WGS) entry which is preliminary data.</text>
</comment>
<gene>
    <name evidence="3" type="ORF">CKO40_16255</name>
</gene>
<protein>
    <submittedName>
        <fullName evidence="3">Plasmid stabilization protein</fullName>
    </submittedName>
</protein>
<comment type="similarity">
    <text evidence="1">Belongs to the RelE toxin family.</text>
</comment>
<dbReference type="InterPro" id="IPR051803">
    <property type="entry name" value="TA_system_RelE-like_toxin"/>
</dbReference>
<dbReference type="PANTHER" id="PTHR33755:SF8">
    <property type="entry name" value="TOXIN PARE2"/>
    <property type="match status" value="1"/>
</dbReference>